<comment type="similarity">
    <text evidence="1">Belongs to the GST superfamily. Phi family.</text>
</comment>
<dbReference type="InterPro" id="IPR036282">
    <property type="entry name" value="Glutathione-S-Trfase_C_sf"/>
</dbReference>
<dbReference type="InterPro" id="IPR010987">
    <property type="entry name" value="Glutathione-S-Trfase_C-like"/>
</dbReference>
<dbReference type="Gene3D" id="1.20.1050.10">
    <property type="match status" value="1"/>
</dbReference>
<evidence type="ECO:0000256" key="4">
    <source>
        <dbReference type="ARBA" id="ARBA00047960"/>
    </source>
</evidence>
<dbReference type="Pfam" id="PF00043">
    <property type="entry name" value="GST_C"/>
    <property type="match status" value="1"/>
</dbReference>
<evidence type="ECO:0000256" key="1">
    <source>
        <dbReference type="ARBA" id="ARBA00010128"/>
    </source>
</evidence>
<dbReference type="EMBL" id="AP014957">
    <property type="protein sequence ID" value="BAS72175.1"/>
    <property type="molecule type" value="Genomic_DNA"/>
</dbReference>
<dbReference type="GO" id="GO:0005737">
    <property type="term" value="C:cytoplasm"/>
    <property type="evidence" value="ECO:0000318"/>
    <property type="project" value="GO_Central"/>
</dbReference>
<dbReference type="InterPro" id="IPR034347">
    <property type="entry name" value="GST_Phi_C"/>
</dbReference>
<reference evidence="6 7" key="2">
    <citation type="journal article" date="2013" name="Plant Cell Physiol.">
        <title>Rice Annotation Project Database (RAP-DB): an integrative and interactive database for rice genomics.</title>
        <authorList>
            <person name="Sakai H."/>
            <person name="Lee S.S."/>
            <person name="Tanaka T."/>
            <person name="Numa H."/>
            <person name="Kim J."/>
            <person name="Kawahara Y."/>
            <person name="Wakimoto H."/>
            <person name="Yang C.C."/>
            <person name="Iwamoto M."/>
            <person name="Abe T."/>
            <person name="Yamada Y."/>
            <person name="Muto A."/>
            <person name="Inokuchi H."/>
            <person name="Ikemura T."/>
            <person name="Matsumoto T."/>
            <person name="Sasaki T."/>
            <person name="Itoh T."/>
        </authorList>
    </citation>
    <scope>NUCLEOTIDE SEQUENCE [LARGE SCALE GENOMIC DNA]</scope>
    <source>
        <strain evidence="7">cv. Nipponbare</strain>
    </source>
</reference>
<name>A0A0P0V328_ORYSJ</name>
<dbReference type="CDD" id="cd03187">
    <property type="entry name" value="GST_C_Phi"/>
    <property type="match status" value="1"/>
</dbReference>
<dbReference type="InterPro" id="IPR004046">
    <property type="entry name" value="GST_C"/>
</dbReference>
<dbReference type="PaxDb" id="39947-A0A0P0V328"/>
<feature type="domain" description="GST C-terminal" evidence="5">
    <location>
        <begin position="119"/>
        <end position="246"/>
    </location>
</feature>
<protein>
    <recommendedName>
        <fullName evidence="2">glutathione transferase</fullName>
        <ecNumber evidence="2">2.5.1.18</ecNumber>
    </recommendedName>
</protein>
<evidence type="ECO:0000256" key="2">
    <source>
        <dbReference type="ARBA" id="ARBA00012452"/>
    </source>
</evidence>
<dbReference type="FunCoup" id="A0A0P0V328">
    <property type="interactions" value="739"/>
</dbReference>
<dbReference type="InParanoid" id="A0A0P0V328"/>
<evidence type="ECO:0000259" key="5">
    <source>
        <dbReference type="PROSITE" id="PS50405"/>
    </source>
</evidence>
<dbReference type="EC" id="2.5.1.18" evidence="2"/>
<dbReference type="eggNOG" id="KOG0867">
    <property type="taxonomic scope" value="Eukaryota"/>
</dbReference>
<dbReference type="SMR" id="A0A0P0V328"/>
<dbReference type="SUPFAM" id="SSF47616">
    <property type="entry name" value="GST C-terminal domain-like"/>
    <property type="match status" value="1"/>
</dbReference>
<sequence length="248" mass="28149">RCLVRPCRRTWRGCWCAWRRSVSSTSSSTSTSRPWSIRAPNTSSATRLVKCQLSRTGICFSSVCSSSVLLDRSHLPSKIFRFKQIKLAKCISFSESRAVGRYILRKYKTSEANLLREGNLTEAAMVDIGIEVEIHQYYPVISSIVYECLFNPAMYGVPTNQKVVDNSLEKLKKVLEVYEARLSQNTYLAGNFLSFVDLSHFPFTFYFMATPYASLLDKYPHVKAWWDGLAARPSIKKVTAAMVLPLKA</sequence>
<reference evidence="7" key="1">
    <citation type="journal article" date="2005" name="Nature">
        <title>The map-based sequence of the rice genome.</title>
        <authorList>
            <consortium name="International rice genome sequencing project (IRGSP)"/>
            <person name="Matsumoto T."/>
            <person name="Wu J."/>
            <person name="Kanamori H."/>
            <person name="Katayose Y."/>
            <person name="Fujisawa M."/>
            <person name="Namiki N."/>
            <person name="Mizuno H."/>
            <person name="Yamamoto K."/>
            <person name="Antonio B.A."/>
            <person name="Baba T."/>
            <person name="Sakata K."/>
            <person name="Nagamura Y."/>
            <person name="Aoki H."/>
            <person name="Arikawa K."/>
            <person name="Arita K."/>
            <person name="Bito T."/>
            <person name="Chiden Y."/>
            <person name="Fujitsuka N."/>
            <person name="Fukunaka R."/>
            <person name="Hamada M."/>
            <person name="Harada C."/>
            <person name="Hayashi A."/>
            <person name="Hijishita S."/>
            <person name="Honda M."/>
            <person name="Hosokawa S."/>
            <person name="Ichikawa Y."/>
            <person name="Idonuma A."/>
            <person name="Iijima M."/>
            <person name="Ikeda M."/>
            <person name="Ikeno M."/>
            <person name="Ito K."/>
            <person name="Ito S."/>
            <person name="Ito T."/>
            <person name="Ito Y."/>
            <person name="Ito Y."/>
            <person name="Iwabuchi A."/>
            <person name="Kamiya K."/>
            <person name="Karasawa W."/>
            <person name="Kurita K."/>
            <person name="Katagiri S."/>
            <person name="Kikuta A."/>
            <person name="Kobayashi H."/>
            <person name="Kobayashi N."/>
            <person name="Machita K."/>
            <person name="Maehara T."/>
            <person name="Masukawa M."/>
            <person name="Mizubayashi T."/>
            <person name="Mukai Y."/>
            <person name="Nagasaki H."/>
            <person name="Nagata Y."/>
            <person name="Naito S."/>
            <person name="Nakashima M."/>
            <person name="Nakama Y."/>
            <person name="Nakamichi Y."/>
            <person name="Nakamura M."/>
            <person name="Meguro A."/>
            <person name="Negishi M."/>
            <person name="Ohta I."/>
            <person name="Ohta T."/>
            <person name="Okamoto M."/>
            <person name="Ono N."/>
            <person name="Saji S."/>
            <person name="Sakaguchi M."/>
            <person name="Sakai K."/>
            <person name="Shibata M."/>
            <person name="Shimokawa T."/>
            <person name="Song J."/>
            <person name="Takazaki Y."/>
            <person name="Terasawa K."/>
            <person name="Tsugane M."/>
            <person name="Tsuji K."/>
            <person name="Ueda S."/>
            <person name="Waki K."/>
            <person name="Yamagata H."/>
            <person name="Yamamoto M."/>
            <person name="Yamamoto S."/>
            <person name="Yamane H."/>
            <person name="Yoshiki S."/>
            <person name="Yoshihara R."/>
            <person name="Yukawa K."/>
            <person name="Zhong H."/>
            <person name="Yano M."/>
            <person name="Yuan Q."/>
            <person name="Ouyang S."/>
            <person name="Liu J."/>
            <person name="Jones K.M."/>
            <person name="Gansberger K."/>
            <person name="Moffat K."/>
            <person name="Hill J."/>
            <person name="Bera J."/>
            <person name="Fadrosh D."/>
            <person name="Jin S."/>
            <person name="Johri S."/>
            <person name="Kim M."/>
            <person name="Overton L."/>
            <person name="Reardon M."/>
            <person name="Tsitrin T."/>
            <person name="Vuong H."/>
            <person name="Weaver B."/>
            <person name="Ciecko A."/>
            <person name="Tallon L."/>
            <person name="Jackson J."/>
            <person name="Pai G."/>
            <person name="Aken S.V."/>
            <person name="Utterback T."/>
            <person name="Reidmuller S."/>
            <person name="Feldblyum T."/>
            <person name="Hsiao J."/>
            <person name="Zismann V."/>
            <person name="Iobst S."/>
            <person name="de Vazeille A.R."/>
            <person name="Buell C.R."/>
            <person name="Ying K."/>
            <person name="Li Y."/>
            <person name="Lu T."/>
            <person name="Huang Y."/>
            <person name="Zhao Q."/>
            <person name="Feng Q."/>
            <person name="Zhang L."/>
            <person name="Zhu J."/>
            <person name="Weng Q."/>
            <person name="Mu J."/>
            <person name="Lu Y."/>
            <person name="Fan D."/>
            <person name="Liu Y."/>
            <person name="Guan J."/>
            <person name="Zhang Y."/>
            <person name="Yu S."/>
            <person name="Liu X."/>
            <person name="Zhang Y."/>
            <person name="Hong G."/>
            <person name="Han B."/>
            <person name="Choisne N."/>
            <person name="Demange N."/>
            <person name="Orjeda G."/>
            <person name="Samain S."/>
            <person name="Cattolico L."/>
            <person name="Pelletier E."/>
            <person name="Couloux A."/>
            <person name="Segurens B."/>
            <person name="Wincker P."/>
            <person name="D'Hont A."/>
            <person name="Scarpelli C."/>
            <person name="Weissenbach J."/>
            <person name="Salanoubat M."/>
            <person name="Quetier F."/>
            <person name="Yu Y."/>
            <person name="Kim H.R."/>
            <person name="Rambo T."/>
            <person name="Currie J."/>
            <person name="Collura K."/>
            <person name="Luo M."/>
            <person name="Yang T."/>
            <person name="Ammiraju J.S.S."/>
            <person name="Engler F."/>
            <person name="Soderlund C."/>
            <person name="Wing R.A."/>
            <person name="Palmer L.E."/>
            <person name="de la Bastide M."/>
            <person name="Spiegel L."/>
            <person name="Nascimento L."/>
            <person name="Zutavern T."/>
            <person name="O'Shaughnessy A."/>
            <person name="Dike S."/>
            <person name="Dedhia N."/>
            <person name="Preston R."/>
            <person name="Balija V."/>
            <person name="McCombie W.R."/>
            <person name="Chow T."/>
            <person name="Chen H."/>
            <person name="Chung M."/>
            <person name="Chen C."/>
            <person name="Shaw J."/>
            <person name="Wu H."/>
            <person name="Hsiao K."/>
            <person name="Chao Y."/>
            <person name="Chu M."/>
            <person name="Cheng C."/>
            <person name="Hour A."/>
            <person name="Lee P."/>
            <person name="Lin S."/>
            <person name="Lin Y."/>
            <person name="Liou J."/>
            <person name="Liu S."/>
            <person name="Hsing Y."/>
            <person name="Raghuvanshi S."/>
            <person name="Mohanty A."/>
            <person name="Bharti A.K."/>
            <person name="Gaur A."/>
            <person name="Gupta V."/>
            <person name="Kumar D."/>
            <person name="Ravi V."/>
            <person name="Vij S."/>
            <person name="Kapur A."/>
            <person name="Khurana P."/>
            <person name="Khurana P."/>
            <person name="Khurana J.P."/>
            <person name="Tyagi A.K."/>
            <person name="Gaikwad K."/>
            <person name="Singh A."/>
            <person name="Dalal V."/>
            <person name="Srivastava S."/>
            <person name="Dixit A."/>
            <person name="Pal A.K."/>
            <person name="Ghazi I.A."/>
            <person name="Yadav M."/>
            <person name="Pandit A."/>
            <person name="Bhargava A."/>
            <person name="Sureshbabu K."/>
            <person name="Batra K."/>
            <person name="Sharma T.R."/>
            <person name="Mohapatra T."/>
            <person name="Singh N.K."/>
            <person name="Messing J."/>
            <person name="Nelson A.B."/>
            <person name="Fuks G."/>
            <person name="Kavchok S."/>
            <person name="Keizer G."/>
            <person name="Linton E."/>
            <person name="Llaca V."/>
            <person name="Song R."/>
            <person name="Tanyolac B."/>
            <person name="Young S."/>
            <person name="Ho-Il K."/>
            <person name="Hahn J.H."/>
            <person name="Sangsakoo G."/>
            <person name="Vanavichit A."/>
            <person name="de Mattos Luiz.A.T."/>
            <person name="Zimmer P.D."/>
            <person name="Malone G."/>
            <person name="Dellagostin O."/>
            <person name="de Oliveira A.C."/>
            <person name="Bevan M."/>
            <person name="Bancroft I."/>
            <person name="Minx P."/>
            <person name="Cordum H."/>
            <person name="Wilson R."/>
            <person name="Cheng Z."/>
            <person name="Jin W."/>
            <person name="Jiang J."/>
            <person name="Leong S.A."/>
            <person name="Iwama H."/>
            <person name="Gojobori T."/>
            <person name="Itoh T."/>
            <person name="Niimura Y."/>
            <person name="Fujii Y."/>
            <person name="Habara T."/>
            <person name="Sakai H."/>
            <person name="Sato Y."/>
            <person name="Wilson G."/>
            <person name="Kumar K."/>
            <person name="McCouch S."/>
            <person name="Juretic N."/>
            <person name="Hoen D."/>
            <person name="Wright S."/>
            <person name="Bruskiewich R."/>
            <person name="Bureau T."/>
            <person name="Miyao A."/>
            <person name="Hirochika H."/>
            <person name="Nishikawa T."/>
            <person name="Kadowaki K."/>
            <person name="Sugiura M."/>
            <person name="Burr B."/>
            <person name="Sasaki T."/>
        </authorList>
    </citation>
    <scope>NUCLEOTIDE SEQUENCE [LARGE SCALE GENOMIC DNA]</scope>
    <source>
        <strain evidence="7">cv. Nipponbare</strain>
    </source>
</reference>
<dbReference type="GO" id="GO:0006749">
    <property type="term" value="P:glutathione metabolic process"/>
    <property type="evidence" value="ECO:0000318"/>
    <property type="project" value="GO_Central"/>
</dbReference>
<evidence type="ECO:0000313" key="7">
    <source>
        <dbReference type="Proteomes" id="UP000059680"/>
    </source>
</evidence>
<dbReference type="PROSITE" id="PS50405">
    <property type="entry name" value="GST_CTER"/>
    <property type="match status" value="1"/>
</dbReference>
<dbReference type="Gramene" id="Os01t0370900-00">
    <property type="protein sequence ID" value="Os01t0370900-00"/>
    <property type="gene ID" value="Os01g0370900"/>
</dbReference>
<dbReference type="Proteomes" id="UP000059680">
    <property type="component" value="Chromosome 1"/>
</dbReference>
<gene>
    <name evidence="6" type="ordered locus">Os01g0370900</name>
    <name evidence="6" type="ORF">OSNPB_010370900</name>
</gene>
<evidence type="ECO:0000313" key="6">
    <source>
        <dbReference type="EMBL" id="BAS72175.1"/>
    </source>
</evidence>
<accession>A0A0P0V328</accession>
<dbReference type="STRING" id="39947.A0A0P0V328"/>
<dbReference type="GO" id="GO:0009636">
    <property type="term" value="P:response to toxic substance"/>
    <property type="evidence" value="ECO:0007669"/>
    <property type="project" value="UniProtKB-ARBA"/>
</dbReference>
<keyword evidence="7" id="KW-1185">Reference proteome</keyword>
<feature type="non-terminal residue" evidence="6">
    <location>
        <position position="248"/>
    </location>
</feature>
<dbReference type="PANTHER" id="PTHR43900:SF49">
    <property type="entry name" value="GLUTATHIONE S-TRANSFERASE GSTF1-RELATED"/>
    <property type="match status" value="1"/>
</dbReference>
<evidence type="ECO:0000256" key="3">
    <source>
        <dbReference type="ARBA" id="ARBA00022679"/>
    </source>
</evidence>
<proteinExistence type="inferred from homology"/>
<dbReference type="PANTHER" id="PTHR43900">
    <property type="entry name" value="GLUTATHIONE S-TRANSFERASE RHO"/>
    <property type="match status" value="1"/>
</dbReference>
<dbReference type="GO" id="GO:0004364">
    <property type="term" value="F:glutathione transferase activity"/>
    <property type="evidence" value="ECO:0000318"/>
    <property type="project" value="GO_Central"/>
</dbReference>
<dbReference type="FunFam" id="1.20.1050.10:FF:000004">
    <property type="entry name" value="Glutathione S-transferase F2"/>
    <property type="match status" value="1"/>
</dbReference>
<comment type="catalytic activity">
    <reaction evidence="4">
        <text>RX + glutathione = an S-substituted glutathione + a halide anion + H(+)</text>
        <dbReference type="Rhea" id="RHEA:16437"/>
        <dbReference type="ChEBI" id="CHEBI:15378"/>
        <dbReference type="ChEBI" id="CHEBI:16042"/>
        <dbReference type="ChEBI" id="CHEBI:17792"/>
        <dbReference type="ChEBI" id="CHEBI:57925"/>
        <dbReference type="ChEBI" id="CHEBI:90779"/>
        <dbReference type="EC" id="2.5.1.18"/>
    </reaction>
</comment>
<reference evidence="6 7" key="3">
    <citation type="journal article" date="2013" name="Rice">
        <title>Improvement of the Oryza sativa Nipponbare reference genome using next generation sequence and optical map data.</title>
        <authorList>
            <person name="Kawahara Y."/>
            <person name="de la Bastide M."/>
            <person name="Hamilton J.P."/>
            <person name="Kanamori H."/>
            <person name="McCombie W.R."/>
            <person name="Ouyang S."/>
            <person name="Schwartz D.C."/>
            <person name="Tanaka T."/>
            <person name="Wu J."/>
            <person name="Zhou S."/>
            <person name="Childs K.L."/>
            <person name="Davidson R.M."/>
            <person name="Lin H."/>
            <person name="Quesada-Ocampo L."/>
            <person name="Vaillancourt B."/>
            <person name="Sakai H."/>
            <person name="Lee S.S."/>
            <person name="Kim J."/>
            <person name="Numa H."/>
            <person name="Itoh T."/>
            <person name="Buell C.R."/>
            <person name="Matsumoto T."/>
        </authorList>
    </citation>
    <scope>NUCLEOTIDE SEQUENCE [LARGE SCALE GENOMIC DNA]</scope>
    <source>
        <strain evidence="7">cv. Nipponbare</strain>
    </source>
</reference>
<keyword evidence="3" id="KW-0808">Transferase</keyword>
<dbReference type="GO" id="GO:0043295">
    <property type="term" value="F:glutathione binding"/>
    <property type="evidence" value="ECO:0000318"/>
    <property type="project" value="GO_Central"/>
</dbReference>
<dbReference type="AlphaFoldDB" id="A0A0P0V328"/>
<organism evidence="6 7">
    <name type="scientific">Oryza sativa subsp. japonica</name>
    <name type="common">Rice</name>
    <dbReference type="NCBI Taxonomy" id="39947"/>
    <lineage>
        <taxon>Eukaryota</taxon>
        <taxon>Viridiplantae</taxon>
        <taxon>Streptophyta</taxon>
        <taxon>Embryophyta</taxon>
        <taxon>Tracheophyta</taxon>
        <taxon>Spermatophyta</taxon>
        <taxon>Magnoliopsida</taxon>
        <taxon>Liliopsida</taxon>
        <taxon>Poales</taxon>
        <taxon>Poaceae</taxon>
        <taxon>BOP clade</taxon>
        <taxon>Oryzoideae</taxon>
        <taxon>Oryzeae</taxon>
        <taxon>Oryzinae</taxon>
        <taxon>Oryza</taxon>
        <taxon>Oryza sativa</taxon>
    </lineage>
</organism>